<comment type="cofactor">
    <cofactor evidence="8">
        <name>S-adenosyl-L-methionine</name>
        <dbReference type="ChEBI" id="CHEBI:59789"/>
    </cofactor>
    <text evidence="8">Binds 1 S-adenosyl-L-methionine per subunit.</text>
</comment>
<feature type="binding site" evidence="8">
    <location>
        <begin position="12"/>
        <end position="14"/>
    </location>
    <ligand>
        <name>substrate</name>
    </ligand>
</feature>
<reference evidence="10 11" key="1">
    <citation type="journal article" date="2017" name="ISME J.">
        <title>Energy and carbon metabolisms in a deep terrestrial subsurface fluid microbial community.</title>
        <authorList>
            <person name="Momper L."/>
            <person name="Jungbluth S.P."/>
            <person name="Lee M.D."/>
            <person name="Amend J.P."/>
        </authorList>
    </citation>
    <scope>NUCLEOTIDE SEQUENCE [LARGE SCALE GENOMIC DNA]</scope>
    <source>
        <strain evidence="10">SURF_26</strain>
    </source>
</reference>
<dbReference type="AlphaFoldDB" id="A0A3A4R4B4"/>
<feature type="domain" description="Radical SAM core" evidence="9">
    <location>
        <begin position="27"/>
        <end position="102"/>
    </location>
</feature>
<keyword evidence="3 8" id="KW-0479">Metal-binding</keyword>
<keyword evidence="2 8" id="KW-0949">S-adenosyl-L-methionine</keyword>
<evidence type="ECO:0000256" key="1">
    <source>
        <dbReference type="ARBA" id="ARBA00022485"/>
    </source>
</evidence>
<comment type="subunit">
    <text evidence="8">Homodimer.</text>
</comment>
<dbReference type="InterPro" id="IPR013785">
    <property type="entry name" value="Aldolase_TIM"/>
</dbReference>
<evidence type="ECO:0000313" key="10">
    <source>
        <dbReference type="EMBL" id="RJP56321.1"/>
    </source>
</evidence>
<dbReference type="EMBL" id="QZJZ01000097">
    <property type="protein sequence ID" value="RJP56321.1"/>
    <property type="molecule type" value="Genomic_DNA"/>
</dbReference>
<evidence type="ECO:0000256" key="4">
    <source>
        <dbReference type="ARBA" id="ARBA00022842"/>
    </source>
</evidence>
<proteinExistence type="inferred from homology"/>
<evidence type="ECO:0000256" key="2">
    <source>
        <dbReference type="ARBA" id="ARBA00022691"/>
    </source>
</evidence>
<dbReference type="PANTHER" id="PTHR42836">
    <property type="entry name" value="7-CARBOXY-7-DEAZAGUANINE SYNTHASE"/>
    <property type="match status" value="1"/>
</dbReference>
<dbReference type="SUPFAM" id="SSF102114">
    <property type="entry name" value="Radical SAM enzymes"/>
    <property type="match status" value="1"/>
</dbReference>
<evidence type="ECO:0000256" key="7">
    <source>
        <dbReference type="ARBA" id="ARBA00023239"/>
    </source>
</evidence>
<feature type="binding site" evidence="8">
    <location>
        <position position="35"/>
    </location>
    <ligand>
        <name>[4Fe-4S] cluster</name>
        <dbReference type="ChEBI" id="CHEBI:49883"/>
        <note>4Fe-4S-S-AdoMet</note>
    </ligand>
</feature>
<comment type="pathway">
    <text evidence="8">Purine metabolism; 7-cyano-7-deazaguanine biosynthesis.</text>
</comment>
<keyword evidence="8" id="KW-0671">Queuosine biosynthesis</keyword>
<dbReference type="UniPathway" id="UPA00391"/>
<evidence type="ECO:0000256" key="5">
    <source>
        <dbReference type="ARBA" id="ARBA00023004"/>
    </source>
</evidence>
<feature type="binding site" evidence="8">
    <location>
        <position position="70"/>
    </location>
    <ligand>
        <name>substrate</name>
    </ligand>
</feature>
<organism evidence="10 11">
    <name type="scientific">Candidatus Auribacter fodinae</name>
    <dbReference type="NCBI Taxonomy" id="2093366"/>
    <lineage>
        <taxon>Bacteria</taxon>
        <taxon>Pseudomonadati</taxon>
        <taxon>Candidatus Auribacterota</taxon>
        <taxon>Candidatus Auribacteria</taxon>
        <taxon>Candidatus Auribacterales</taxon>
        <taxon>Candidatus Auribacteraceae</taxon>
        <taxon>Candidatus Auribacter</taxon>
    </lineage>
</organism>
<keyword evidence="7 8" id="KW-0456">Lyase</keyword>
<dbReference type="GO" id="GO:1904047">
    <property type="term" value="F:S-adenosyl-L-methionine binding"/>
    <property type="evidence" value="ECO:0007669"/>
    <property type="project" value="UniProtKB-UniRule"/>
</dbReference>
<dbReference type="GO" id="GO:0016840">
    <property type="term" value="F:carbon-nitrogen lyase activity"/>
    <property type="evidence" value="ECO:0007669"/>
    <property type="project" value="UniProtKB-UniRule"/>
</dbReference>
<comment type="similarity">
    <text evidence="8">Belongs to the radical SAM superfamily. 7-carboxy-7-deazaguanine synthase family.</text>
</comment>
<dbReference type="GO" id="GO:0008616">
    <property type="term" value="P:tRNA queuosine(34) biosynthetic process"/>
    <property type="evidence" value="ECO:0007669"/>
    <property type="project" value="UniProtKB-UniRule"/>
</dbReference>
<dbReference type="EC" id="4.3.99.3" evidence="8"/>
<feature type="binding site" evidence="8">
    <location>
        <position position="38"/>
    </location>
    <ligand>
        <name>[4Fe-4S] cluster</name>
        <dbReference type="ChEBI" id="CHEBI:49883"/>
        <note>4Fe-4S-S-AdoMet</note>
    </ligand>
</feature>
<gene>
    <name evidence="8" type="primary">queE</name>
    <name evidence="10" type="ORF">C4541_12700</name>
</gene>
<dbReference type="HAMAP" id="MF_00917">
    <property type="entry name" value="QueE"/>
    <property type="match status" value="1"/>
</dbReference>
<dbReference type="PIRSF" id="PIRSF000370">
    <property type="entry name" value="QueE"/>
    <property type="match status" value="1"/>
</dbReference>
<dbReference type="InterPro" id="IPR007197">
    <property type="entry name" value="rSAM"/>
</dbReference>
<dbReference type="CDD" id="cd01335">
    <property type="entry name" value="Radical_SAM"/>
    <property type="match status" value="1"/>
</dbReference>
<evidence type="ECO:0000313" key="11">
    <source>
        <dbReference type="Proteomes" id="UP000266426"/>
    </source>
</evidence>
<comment type="cofactor">
    <cofactor evidence="8">
        <name>[4Fe-4S] cluster</name>
        <dbReference type="ChEBI" id="CHEBI:49883"/>
    </cofactor>
    <text evidence="8">Binds 1 [4Fe-4S] cluster. The cluster is coordinated with 3 cysteines and an exchangeable S-adenosyl-L-methionine.</text>
</comment>
<evidence type="ECO:0000256" key="3">
    <source>
        <dbReference type="ARBA" id="ARBA00022723"/>
    </source>
</evidence>
<feature type="binding site" evidence="8">
    <location>
        <position position="72"/>
    </location>
    <ligand>
        <name>S-adenosyl-L-methionine</name>
        <dbReference type="ChEBI" id="CHEBI:59789"/>
    </ligand>
</feature>
<keyword evidence="1 8" id="KW-0004">4Fe-4S</keyword>
<name>A0A3A4R4B4_9BACT</name>
<feature type="binding site" evidence="8">
    <location>
        <position position="40"/>
    </location>
    <ligand>
        <name>Mg(2+)</name>
        <dbReference type="ChEBI" id="CHEBI:18420"/>
    </ligand>
</feature>
<comment type="cofactor">
    <cofactor evidence="8">
        <name>Mg(2+)</name>
        <dbReference type="ChEBI" id="CHEBI:18420"/>
    </cofactor>
</comment>
<feature type="binding site" evidence="8">
    <location>
        <position position="31"/>
    </location>
    <ligand>
        <name>[4Fe-4S] cluster</name>
        <dbReference type="ChEBI" id="CHEBI:49883"/>
        <note>4Fe-4S-S-AdoMet</note>
    </ligand>
</feature>
<keyword evidence="4 8" id="KW-0460">Magnesium</keyword>
<protein>
    <recommendedName>
        <fullName evidence="8">7-carboxy-7-deazaguanine synthase</fullName>
        <shortName evidence="8">CDG synthase</shortName>
        <ecNumber evidence="8">4.3.99.3</ecNumber>
    </recommendedName>
    <alternativeName>
        <fullName evidence="8">Queuosine biosynthesis protein QueE</fullName>
    </alternativeName>
</protein>
<evidence type="ECO:0000256" key="8">
    <source>
        <dbReference type="HAMAP-Rule" id="MF_00917"/>
    </source>
</evidence>
<dbReference type="InterPro" id="IPR024924">
    <property type="entry name" value="7-CO-7-deazaguanine_synth-like"/>
</dbReference>
<dbReference type="SFLD" id="SFLDS00029">
    <property type="entry name" value="Radical_SAM"/>
    <property type="match status" value="1"/>
</dbReference>
<comment type="catalytic activity">
    <reaction evidence="8">
        <text>6-carboxy-5,6,7,8-tetrahydropterin + H(+) = 7-carboxy-7-carbaguanine + NH4(+)</text>
        <dbReference type="Rhea" id="RHEA:27974"/>
        <dbReference type="ChEBI" id="CHEBI:15378"/>
        <dbReference type="ChEBI" id="CHEBI:28938"/>
        <dbReference type="ChEBI" id="CHEBI:61032"/>
        <dbReference type="ChEBI" id="CHEBI:61036"/>
        <dbReference type="EC" id="4.3.99.3"/>
    </reaction>
</comment>
<dbReference type="Gene3D" id="3.20.20.70">
    <property type="entry name" value="Aldolase class I"/>
    <property type="match status" value="1"/>
</dbReference>
<comment type="caution">
    <text evidence="10">The sequence shown here is derived from an EMBL/GenBank/DDBJ whole genome shotgun (WGS) entry which is preliminary data.</text>
</comment>
<evidence type="ECO:0000256" key="6">
    <source>
        <dbReference type="ARBA" id="ARBA00023014"/>
    </source>
</evidence>
<feature type="binding site" evidence="8">
    <location>
        <position position="27"/>
    </location>
    <ligand>
        <name>substrate</name>
    </ligand>
</feature>
<dbReference type="PANTHER" id="PTHR42836:SF1">
    <property type="entry name" value="7-CARBOXY-7-DEAZAGUANINE SYNTHASE"/>
    <property type="match status" value="1"/>
</dbReference>
<comment type="caution">
    <text evidence="8">Lacks conserved residue(s) required for the propagation of feature annotation.</text>
</comment>
<accession>A0A3A4R4B4</accession>
<dbReference type="InterPro" id="IPR058240">
    <property type="entry name" value="rSAM_sf"/>
</dbReference>
<comment type="function">
    <text evidence="8">Catalyzes the complex heterocyclic radical-mediated conversion of 6-carboxy-5,6,7,8-tetrahydropterin (CPH4) to 7-carboxy-7-deazaguanine (CDG), a step common to the biosynthetic pathways of all 7-deazapurine-containing compounds.</text>
</comment>
<dbReference type="Proteomes" id="UP000266426">
    <property type="component" value="Unassembled WGS sequence"/>
</dbReference>
<sequence length="214" mass="24629">MIFSVNEVFYSIQGESRFAGYPCVMVRFSGCNLSCSYCDTAYARDEAEEWDFNRLMESIDQFQCPLVELTGGEPLLQTNIQFLTEQLILKGYRVLIETNGSCDINTISPKVIFIMDVKCPGSGHTNVFCEKNLSYIKTDDELKFVLSGRSDYDWAKNFISHYGLWGKVNILFSPVWNKLNIRDLATWMLSDRLYSARLQLQLHKLIWGPDKRGV</sequence>
<dbReference type="GO" id="GO:0051539">
    <property type="term" value="F:4 iron, 4 sulfur cluster binding"/>
    <property type="evidence" value="ECO:0007669"/>
    <property type="project" value="UniProtKB-UniRule"/>
</dbReference>
<keyword evidence="6 8" id="KW-0411">Iron-sulfur</keyword>
<dbReference type="GO" id="GO:0000287">
    <property type="term" value="F:magnesium ion binding"/>
    <property type="evidence" value="ECO:0007669"/>
    <property type="project" value="UniProtKB-UniRule"/>
</dbReference>
<feature type="binding site" evidence="8">
    <location>
        <begin position="37"/>
        <end position="39"/>
    </location>
    <ligand>
        <name>S-adenosyl-L-methionine</name>
        <dbReference type="ChEBI" id="CHEBI:59789"/>
    </ligand>
</feature>
<keyword evidence="5 8" id="KW-0408">Iron</keyword>
<evidence type="ECO:0000259" key="9">
    <source>
        <dbReference type="Pfam" id="PF04055"/>
    </source>
</evidence>
<dbReference type="Pfam" id="PF04055">
    <property type="entry name" value="Radical_SAM"/>
    <property type="match status" value="1"/>
</dbReference>